<keyword evidence="2" id="KW-1185">Reference proteome</keyword>
<comment type="caution">
    <text evidence="1">The sequence shown here is derived from an EMBL/GenBank/DDBJ whole genome shotgun (WGS) entry which is preliminary data.</text>
</comment>
<sequence>MKVNGIEIVGNKFAYDGCHKIYIIEDKEDERKALSCGYTLLPIEKLEMTYQSSCPLKFIHNWKINKEYAPQFEDAFFTE</sequence>
<dbReference type="RefSeq" id="WP_204685119.1">
    <property type="nucleotide sequence ID" value="NZ_JACJLU010000002.1"/>
</dbReference>
<evidence type="ECO:0000313" key="1">
    <source>
        <dbReference type="EMBL" id="MBM6831091.1"/>
    </source>
</evidence>
<gene>
    <name evidence="1" type="ORF">H5982_03065</name>
</gene>
<evidence type="ECO:0000313" key="2">
    <source>
        <dbReference type="Proteomes" id="UP000775500"/>
    </source>
</evidence>
<protein>
    <submittedName>
        <fullName evidence="1">Uncharacterized protein</fullName>
    </submittedName>
</protein>
<dbReference type="Proteomes" id="UP000775500">
    <property type="component" value="Unassembled WGS sequence"/>
</dbReference>
<reference evidence="1 2" key="1">
    <citation type="journal article" date="2021" name="Sci. Rep.">
        <title>The distribution of antibiotic resistance genes in chicken gut microbiota commensals.</title>
        <authorList>
            <person name="Juricova H."/>
            <person name="Matiasovicova J."/>
            <person name="Kubasova T."/>
            <person name="Cejkova D."/>
            <person name="Rychlik I."/>
        </authorList>
    </citation>
    <scope>NUCLEOTIDE SEQUENCE [LARGE SCALE GENOMIC DNA]</scope>
    <source>
        <strain evidence="1 2">An423</strain>
    </source>
</reference>
<organism evidence="1 2">
    <name type="scientific">Faecalicoccus acidiformans</name>
    <dbReference type="NCBI Taxonomy" id="915173"/>
    <lineage>
        <taxon>Bacteria</taxon>
        <taxon>Bacillati</taxon>
        <taxon>Bacillota</taxon>
        <taxon>Erysipelotrichia</taxon>
        <taxon>Erysipelotrichales</taxon>
        <taxon>Erysipelotrichaceae</taxon>
        <taxon>Faecalicoccus</taxon>
    </lineage>
</organism>
<name>A0ABS2FM36_9FIRM</name>
<dbReference type="EMBL" id="JACJLU010000002">
    <property type="protein sequence ID" value="MBM6831091.1"/>
    <property type="molecule type" value="Genomic_DNA"/>
</dbReference>
<proteinExistence type="predicted"/>
<accession>A0ABS2FM36</accession>